<evidence type="ECO:0000256" key="7">
    <source>
        <dbReference type="ARBA" id="ARBA00022884"/>
    </source>
</evidence>
<dbReference type="InterPro" id="IPR016181">
    <property type="entry name" value="Acyl_CoA_acyltransferase"/>
</dbReference>
<dbReference type="InterPro" id="IPR013562">
    <property type="entry name" value="TmcA/NAT10_N"/>
</dbReference>
<dbReference type="Proteomes" id="UP001139494">
    <property type="component" value="Unassembled WGS sequence"/>
</dbReference>
<dbReference type="SUPFAM" id="SSF55729">
    <property type="entry name" value="Acyl-CoA N-acyltransferases (Nat)"/>
    <property type="match status" value="1"/>
</dbReference>
<dbReference type="GO" id="GO:1990883">
    <property type="term" value="F:18S rRNA cytidine N-acetyltransferase activity"/>
    <property type="evidence" value="ECO:0007669"/>
    <property type="project" value="TreeGrafter"/>
</dbReference>
<dbReference type="HAMAP" id="MF_01886">
    <property type="entry name" value="tRNA_acetyltr_TmcA"/>
    <property type="match status" value="1"/>
</dbReference>
<evidence type="ECO:0000256" key="10">
    <source>
        <dbReference type="ARBA" id="ARBA00049889"/>
    </source>
</evidence>
<feature type="domain" description="N-acetyltransferase" evidence="15">
    <location>
        <begin position="436"/>
        <end position="547"/>
    </location>
</feature>
<evidence type="ECO:0000256" key="5">
    <source>
        <dbReference type="ARBA" id="ARBA00022741"/>
    </source>
</evidence>
<evidence type="ECO:0000259" key="15">
    <source>
        <dbReference type="Pfam" id="PF13718"/>
    </source>
</evidence>
<feature type="binding site" evidence="12">
    <location>
        <position position="208"/>
    </location>
    <ligand>
        <name>ATP</name>
        <dbReference type="ChEBI" id="CHEBI:30616"/>
    </ligand>
</feature>
<dbReference type="GO" id="GO:0005737">
    <property type="term" value="C:cytoplasm"/>
    <property type="evidence" value="ECO:0007669"/>
    <property type="project" value="UniProtKB-SubCell"/>
</dbReference>
<dbReference type="InterPro" id="IPR000182">
    <property type="entry name" value="GNAT_dom"/>
</dbReference>
<comment type="subcellular location">
    <subcellularLocation>
        <location evidence="12">Cytoplasm</location>
    </subcellularLocation>
</comment>
<dbReference type="PANTHER" id="PTHR10925">
    <property type="entry name" value="N-ACETYLTRANSFERASE 10"/>
    <property type="match status" value="1"/>
</dbReference>
<sequence length="758" mass="80970">MDPDRRSETVRGTVRRLRAEAKATNERRLLVLSGASERCRRAARTAVEAGGLDGSIVSVSDRELVGERLGPRSTGELLGETHDCLVVDCHDACLPNTLGQAVGAVDGGGLVILLAPPLETWPDTACDLEAILAAPPFSPDDVGDRFKRRLVRTLRAHRGIAIVDVDSDRLLKRGCTDPAPRLASADGTPPERHAFPTAVYAACRTADQTEAVHSCERLRDPGTAVVLEADRGRGKSSAAGLAAAALAAGGADVLVTAPGYRNAAELFERAAETLRTLGSLAGDDRDGSTRPALHAGTGGTVRFEKPQAAAEASADVCIVDEAAALPVRTLETLLSVAPASCFTTTVRGYEGSGRGFDVRFRGQLEDERTVTAMTLSEPIRYAPGDPIEVWLFHALLLGATPPPAELIAGSEPTEATYRRLDREELAADGTRLREAFGLLVAAHYRTEPTDLARLLDAPNVAVRALTIGGHVVSVALLGLEGGLDEATRERAYGGDRIDGNLVPDLLTSQLRDPEAGVPTGLRVMRIATHHAVRSNGFGSALLDAIESEFGSEERPDDGRFGVVDYLATSYGATPELLGFWRDNGYRTIHLSSTRNETSGEHSAVMLRPLSSAGRDLADRHADWFRRRFPDVLAGPLDSVDPDVVRGVLDATAGTVPVSLSAFERRLVVSTADGPGRYGTAPRPFRRLAFRALLDGAIDDADMERLLVVKALQNRPWAATAETLGYVSERACMRALGEAFEPIVEAYGTEILRDEGDRC</sequence>
<keyword evidence="2 12" id="KW-0820">tRNA-binding</keyword>
<evidence type="ECO:0000313" key="16">
    <source>
        <dbReference type="EMBL" id="MCQ4333606.1"/>
    </source>
</evidence>
<dbReference type="Pfam" id="PF05127">
    <property type="entry name" value="NAT10_TcmA_helicase"/>
    <property type="match status" value="1"/>
</dbReference>
<dbReference type="SUPFAM" id="SSF52540">
    <property type="entry name" value="P-loop containing nucleoside triphosphate hydrolases"/>
    <property type="match status" value="1"/>
</dbReference>
<comment type="catalytic activity">
    <reaction evidence="9">
        <text>a cytidine in tRNA + acetyl-CoA + ATP + H2O = an N(4)-acetylcytidine in tRNA + ADP + phosphate + CoA + H(+)</text>
        <dbReference type="Rhea" id="RHEA:53876"/>
        <dbReference type="Rhea" id="RHEA-COMP:13670"/>
        <dbReference type="Rhea" id="RHEA-COMP:13671"/>
        <dbReference type="ChEBI" id="CHEBI:15377"/>
        <dbReference type="ChEBI" id="CHEBI:15378"/>
        <dbReference type="ChEBI" id="CHEBI:30616"/>
        <dbReference type="ChEBI" id="CHEBI:43474"/>
        <dbReference type="ChEBI" id="CHEBI:57287"/>
        <dbReference type="ChEBI" id="CHEBI:57288"/>
        <dbReference type="ChEBI" id="CHEBI:74900"/>
        <dbReference type="ChEBI" id="CHEBI:82748"/>
        <dbReference type="ChEBI" id="CHEBI:456216"/>
    </reaction>
</comment>
<evidence type="ECO:0000256" key="9">
    <source>
        <dbReference type="ARBA" id="ARBA00049883"/>
    </source>
</evidence>
<comment type="catalytic activity">
    <reaction evidence="10">
        <text>a cytidine in RNA + acetyl-CoA + ATP + H2O = an N(4)-acetylcytidine in RNA + ADP + phosphate + CoA + H(+)</text>
        <dbReference type="Rhea" id="RHEA:82211"/>
        <dbReference type="Rhea" id="RHEA-COMP:15704"/>
        <dbReference type="Rhea" id="RHEA-COMP:19834"/>
        <dbReference type="ChEBI" id="CHEBI:15377"/>
        <dbReference type="ChEBI" id="CHEBI:15378"/>
        <dbReference type="ChEBI" id="CHEBI:30616"/>
        <dbReference type="ChEBI" id="CHEBI:43474"/>
        <dbReference type="ChEBI" id="CHEBI:57287"/>
        <dbReference type="ChEBI" id="CHEBI:57288"/>
        <dbReference type="ChEBI" id="CHEBI:74900"/>
        <dbReference type="ChEBI" id="CHEBI:82748"/>
        <dbReference type="ChEBI" id="CHEBI:456216"/>
    </reaction>
</comment>
<keyword evidence="5 12" id="KW-0547">Nucleotide-binding</keyword>
<feature type="binding site" evidence="12">
    <location>
        <position position="575"/>
    </location>
    <ligand>
        <name>acetyl-CoA</name>
        <dbReference type="ChEBI" id="CHEBI:57288"/>
    </ligand>
</feature>
<dbReference type="NCBIfam" id="NF041296">
    <property type="entry name" value="RNAactase_tcmA_Halo"/>
    <property type="match status" value="1"/>
</dbReference>
<evidence type="ECO:0000256" key="8">
    <source>
        <dbReference type="ARBA" id="ARBA00023315"/>
    </source>
</evidence>
<gene>
    <name evidence="12" type="primary">tmcA</name>
    <name evidence="16" type="ORF">KM295_08980</name>
</gene>
<evidence type="ECO:0000259" key="13">
    <source>
        <dbReference type="Pfam" id="PF05127"/>
    </source>
</evidence>
<feature type="domain" description="N-acetyltransferase" evidence="15">
    <location>
        <begin position="561"/>
        <end position="609"/>
    </location>
</feature>
<dbReference type="InterPro" id="IPR027417">
    <property type="entry name" value="P-loop_NTPase"/>
</dbReference>
<dbReference type="Gene3D" id="3.40.50.11040">
    <property type="match status" value="1"/>
</dbReference>
<reference evidence="16" key="1">
    <citation type="journal article" date="2023" name="Front. Microbiol.">
        <title>Genomic-based phylogenetic and metabolic analyses of the genus Natronomonas, and description of Natronomonas aquatica sp. nov.</title>
        <authorList>
            <person name="Garcia-Roldan A."/>
            <person name="Duran-Viseras A."/>
            <person name="de la Haba R.R."/>
            <person name="Corral P."/>
            <person name="Sanchez-Porro C."/>
            <person name="Ventosa A."/>
        </authorList>
    </citation>
    <scope>NUCLEOTIDE SEQUENCE</scope>
    <source>
        <strain evidence="16">F2-12</strain>
    </source>
</reference>
<evidence type="ECO:0000313" key="17">
    <source>
        <dbReference type="Proteomes" id="UP001139494"/>
    </source>
</evidence>
<feature type="binding site" evidence="12">
    <location>
        <begin position="526"/>
        <end position="528"/>
    </location>
    <ligand>
        <name>acetyl-CoA</name>
        <dbReference type="ChEBI" id="CHEBI:57288"/>
    </ligand>
</feature>
<evidence type="ECO:0000256" key="12">
    <source>
        <dbReference type="HAMAP-Rule" id="MF_01886"/>
    </source>
</evidence>
<comment type="similarity">
    <text evidence="12">Belongs to the TmcA family.</text>
</comment>
<evidence type="ECO:0000256" key="11">
    <source>
        <dbReference type="ARBA" id="ARBA00049914"/>
    </source>
</evidence>
<keyword evidence="6 12" id="KW-0067">ATP-binding</keyword>
<comment type="caution">
    <text evidence="16">The sequence shown here is derived from an EMBL/GenBank/DDBJ whole genome shotgun (WGS) entry which is preliminary data.</text>
</comment>
<dbReference type="EMBL" id="JAHLKM010000010">
    <property type="protein sequence ID" value="MCQ4333606.1"/>
    <property type="molecule type" value="Genomic_DNA"/>
</dbReference>
<dbReference type="GO" id="GO:0000049">
    <property type="term" value="F:tRNA binding"/>
    <property type="evidence" value="ECO:0007669"/>
    <property type="project" value="UniProtKB-UniRule"/>
</dbReference>
<dbReference type="InterPro" id="IPR032672">
    <property type="entry name" value="TmcA/NAT10/Kre33"/>
</dbReference>
<dbReference type="RefSeq" id="WP_256029632.1">
    <property type="nucleotide sequence ID" value="NZ_JAHLKM010000010.1"/>
</dbReference>
<dbReference type="GO" id="GO:0051392">
    <property type="term" value="F:tRNA cytidine N4-acetyltransferase activity"/>
    <property type="evidence" value="ECO:0007669"/>
    <property type="project" value="UniProtKB-UniRule"/>
</dbReference>
<dbReference type="Pfam" id="PF13718">
    <property type="entry name" value="GNAT_acetyltr_2"/>
    <property type="match status" value="2"/>
</dbReference>
<comment type="catalytic activity">
    <reaction evidence="12">
        <text>cytidine(34) in elongator tRNA(Met) + acetyl-CoA + ATP + H2O = N(4)-acetylcytidine(34) in elongator tRNA(Met) + ADP + phosphate + CoA + H(+)</text>
        <dbReference type="Rhea" id="RHEA:43788"/>
        <dbReference type="Rhea" id="RHEA-COMP:10693"/>
        <dbReference type="Rhea" id="RHEA-COMP:10694"/>
        <dbReference type="ChEBI" id="CHEBI:15377"/>
        <dbReference type="ChEBI" id="CHEBI:15378"/>
        <dbReference type="ChEBI" id="CHEBI:30616"/>
        <dbReference type="ChEBI" id="CHEBI:43474"/>
        <dbReference type="ChEBI" id="CHEBI:57287"/>
        <dbReference type="ChEBI" id="CHEBI:57288"/>
        <dbReference type="ChEBI" id="CHEBI:74900"/>
        <dbReference type="ChEBI" id="CHEBI:82748"/>
        <dbReference type="ChEBI" id="CHEBI:456216"/>
        <dbReference type="EC" id="2.3.1.193"/>
    </reaction>
</comment>
<dbReference type="Pfam" id="PF08351">
    <property type="entry name" value="TmcA_N"/>
    <property type="match status" value="1"/>
</dbReference>
<keyword evidence="17" id="KW-1185">Reference proteome</keyword>
<proteinExistence type="inferred from homology"/>
<evidence type="ECO:0000256" key="6">
    <source>
        <dbReference type="ARBA" id="ARBA00022840"/>
    </source>
</evidence>
<evidence type="ECO:0000256" key="4">
    <source>
        <dbReference type="ARBA" id="ARBA00022694"/>
    </source>
</evidence>
<dbReference type="PANTHER" id="PTHR10925:SF5">
    <property type="entry name" value="RNA CYTIDINE ACETYLTRANSFERASE"/>
    <property type="match status" value="1"/>
</dbReference>
<evidence type="ECO:0000256" key="2">
    <source>
        <dbReference type="ARBA" id="ARBA00022555"/>
    </source>
</evidence>
<dbReference type="InterPro" id="IPR024914">
    <property type="entry name" value="tRNA_acetyltr_TmcA"/>
</dbReference>
<dbReference type="GO" id="GO:1904812">
    <property type="term" value="P:rRNA acetylation involved in maturation of SSU-rRNA"/>
    <property type="evidence" value="ECO:0007669"/>
    <property type="project" value="TreeGrafter"/>
</dbReference>
<dbReference type="Gene3D" id="3.40.50.300">
    <property type="entry name" value="P-loop containing nucleotide triphosphate hydrolases"/>
    <property type="match status" value="1"/>
</dbReference>
<keyword evidence="7 12" id="KW-0694">RNA-binding</keyword>
<keyword evidence="8 12" id="KW-0012">Acyltransferase</keyword>
<dbReference type="InterPro" id="IPR007807">
    <property type="entry name" value="TcmA/NAT10_helicase"/>
</dbReference>
<dbReference type="GO" id="GO:0002101">
    <property type="term" value="P:tRNA wobble cytosine modification"/>
    <property type="evidence" value="ECO:0007669"/>
    <property type="project" value="UniProtKB-UniRule"/>
</dbReference>
<comment type="function">
    <text evidence="12">Catalyzes the formation of N(4)-acetylcytidine (ac(4)C) at the wobble position of tRNA(Met), by using acetyl-CoA as an acetyl donor and ATP (or GTP).</text>
</comment>
<comment type="caution">
    <text evidence="12">Lacks conserved residue(s) required for the propagation of feature annotation.</text>
</comment>
<dbReference type="GO" id="GO:0005524">
    <property type="term" value="F:ATP binding"/>
    <property type="evidence" value="ECO:0007669"/>
    <property type="project" value="UniProtKB-UniRule"/>
</dbReference>
<evidence type="ECO:0000256" key="1">
    <source>
        <dbReference type="ARBA" id="ARBA00022490"/>
    </source>
</evidence>
<protein>
    <recommendedName>
        <fullName evidence="12">tRNA(Met) cytidine acetyltransferase TmcA</fullName>
        <ecNumber evidence="12">2.3.1.193</ecNumber>
    </recommendedName>
</protein>
<keyword evidence="4 12" id="KW-0819">tRNA processing</keyword>
<evidence type="ECO:0000259" key="14">
    <source>
        <dbReference type="Pfam" id="PF08351"/>
    </source>
</evidence>
<keyword evidence="3 12" id="KW-0808">Transferase</keyword>
<keyword evidence="1 12" id="KW-0963">Cytoplasm</keyword>
<dbReference type="InterPro" id="IPR053477">
    <property type="entry name" value="tRNA_Cytidine_AcTrnsfr"/>
</dbReference>
<accession>A0A9R1CU01</accession>
<dbReference type="GO" id="GO:0051391">
    <property type="term" value="P:tRNA acetylation"/>
    <property type="evidence" value="ECO:0007669"/>
    <property type="project" value="UniProtKB-UniRule"/>
</dbReference>
<dbReference type="AlphaFoldDB" id="A0A9R1CU01"/>
<feature type="domain" description="TcmA/NAT10 helicase" evidence="13">
    <location>
        <begin position="226"/>
        <end position="397"/>
    </location>
</feature>
<feature type="binding site" evidence="12">
    <location>
        <position position="380"/>
    </location>
    <ligand>
        <name>ATP</name>
        <dbReference type="ChEBI" id="CHEBI:30616"/>
    </ligand>
</feature>
<organism evidence="16 17">
    <name type="scientific">Natronomonas aquatica</name>
    <dbReference type="NCBI Taxonomy" id="2841590"/>
    <lineage>
        <taxon>Archaea</taxon>
        <taxon>Methanobacteriati</taxon>
        <taxon>Methanobacteriota</taxon>
        <taxon>Stenosarchaea group</taxon>
        <taxon>Halobacteria</taxon>
        <taxon>Halobacteriales</taxon>
        <taxon>Natronomonadaceae</taxon>
        <taxon>Natronomonas</taxon>
    </lineage>
</organism>
<feature type="domain" description="TmcA/NAT10 N-terminal" evidence="14">
    <location>
        <begin position="13"/>
        <end position="164"/>
    </location>
</feature>
<evidence type="ECO:0000256" key="3">
    <source>
        <dbReference type="ARBA" id="ARBA00022679"/>
    </source>
</evidence>
<comment type="catalytic activity">
    <reaction evidence="11">
        <text>a cytidine in mRNA + acetyl-CoA + ATP + H2O = an N(4)-acetylcytidine in mRNA + ADP + phosphate + CoA + H(+)</text>
        <dbReference type="Rhea" id="RHEA:58480"/>
        <dbReference type="Rhea" id="RHEA-COMP:15145"/>
        <dbReference type="Rhea" id="RHEA-COMP:15146"/>
        <dbReference type="ChEBI" id="CHEBI:15377"/>
        <dbReference type="ChEBI" id="CHEBI:15378"/>
        <dbReference type="ChEBI" id="CHEBI:30616"/>
        <dbReference type="ChEBI" id="CHEBI:43474"/>
        <dbReference type="ChEBI" id="CHEBI:57287"/>
        <dbReference type="ChEBI" id="CHEBI:57288"/>
        <dbReference type="ChEBI" id="CHEBI:74900"/>
        <dbReference type="ChEBI" id="CHEBI:82748"/>
        <dbReference type="ChEBI" id="CHEBI:456216"/>
    </reaction>
</comment>
<name>A0A9R1CU01_9EURY</name>
<dbReference type="EC" id="2.3.1.193" evidence="12"/>
<dbReference type="Gene3D" id="3.40.630.30">
    <property type="match status" value="1"/>
</dbReference>